<protein>
    <submittedName>
        <fullName evidence="3">Cohesin domain-containing protein</fullName>
    </submittedName>
</protein>
<dbReference type="GO" id="GO:0000272">
    <property type="term" value="P:polysaccharide catabolic process"/>
    <property type="evidence" value="ECO:0007669"/>
    <property type="project" value="InterPro"/>
</dbReference>
<dbReference type="STRING" id="37658.SAMN05661086_03581"/>
<sequence>MRRKHYLIIPLFVIVILAGLLFGMRSMAKEVEIVLTTEKEEVKKGDELTVLVEVNSETKLKAVSAYISYDDTKLEYVKSESSSIIGAAGVLQLEDTFIEGEVHKSYEITMRALDTGICDFEIYDSVMEEFEENQVLKMTTAPARVTIVENQQQSSETRLQELLVFPGNLEEEFSPDKYSYTMIVEKEVKELILSAYPMDESAVVEIEQDGALKEGENQIKIVVTSLAGTISEYNITVIK</sequence>
<dbReference type="Gene3D" id="2.60.40.680">
    <property type="match status" value="1"/>
</dbReference>
<dbReference type="InterPro" id="IPR002102">
    <property type="entry name" value="Cohesin_dom"/>
</dbReference>
<evidence type="ECO:0000259" key="2">
    <source>
        <dbReference type="Pfam" id="PF12733"/>
    </source>
</evidence>
<keyword evidence="4" id="KW-1185">Reference proteome</keyword>
<dbReference type="AlphaFoldDB" id="A0A1I6LUM4"/>
<gene>
    <name evidence="3" type="ORF">SAMN05661086_03581</name>
</gene>
<evidence type="ECO:0000313" key="3">
    <source>
        <dbReference type="EMBL" id="SFS07128.1"/>
    </source>
</evidence>
<evidence type="ECO:0000259" key="1">
    <source>
        <dbReference type="Pfam" id="PF00963"/>
    </source>
</evidence>
<feature type="domain" description="Cohesin" evidence="1">
    <location>
        <begin position="36"/>
        <end position="88"/>
    </location>
</feature>
<dbReference type="SUPFAM" id="SSF49384">
    <property type="entry name" value="Carbohydrate-binding domain"/>
    <property type="match status" value="1"/>
</dbReference>
<evidence type="ECO:0000313" key="4">
    <source>
        <dbReference type="Proteomes" id="UP000199659"/>
    </source>
</evidence>
<proteinExistence type="predicted"/>
<dbReference type="Proteomes" id="UP000199659">
    <property type="component" value="Unassembled WGS sequence"/>
</dbReference>
<dbReference type="GO" id="GO:0030246">
    <property type="term" value="F:carbohydrate binding"/>
    <property type="evidence" value="ECO:0007669"/>
    <property type="project" value="InterPro"/>
</dbReference>
<reference evidence="3 4" key="1">
    <citation type="submission" date="2016-10" db="EMBL/GenBank/DDBJ databases">
        <authorList>
            <person name="de Groot N.N."/>
        </authorList>
    </citation>
    <scope>NUCLEOTIDE SEQUENCE [LARGE SCALE GENOMIC DNA]</scope>
    <source>
        <strain evidence="3 4">743A</strain>
    </source>
</reference>
<accession>A0A1I6LUM4</accession>
<organism evidence="3 4">
    <name type="scientific">Anaeromicropila populeti</name>
    <dbReference type="NCBI Taxonomy" id="37658"/>
    <lineage>
        <taxon>Bacteria</taxon>
        <taxon>Bacillati</taxon>
        <taxon>Bacillota</taxon>
        <taxon>Clostridia</taxon>
        <taxon>Lachnospirales</taxon>
        <taxon>Lachnospiraceae</taxon>
        <taxon>Anaeromicropila</taxon>
    </lineage>
</organism>
<dbReference type="EMBL" id="FOYZ01000021">
    <property type="protein sequence ID" value="SFS07128.1"/>
    <property type="molecule type" value="Genomic_DNA"/>
</dbReference>
<dbReference type="Pfam" id="PF00963">
    <property type="entry name" value="Cohesin"/>
    <property type="match status" value="1"/>
</dbReference>
<dbReference type="InterPro" id="IPR025883">
    <property type="entry name" value="Cadherin-like_domain"/>
</dbReference>
<dbReference type="InterPro" id="IPR008965">
    <property type="entry name" value="CBM2/CBM3_carb-bd_dom_sf"/>
</dbReference>
<dbReference type="Pfam" id="PF12733">
    <property type="entry name" value="Cadherin-like"/>
    <property type="match status" value="1"/>
</dbReference>
<feature type="domain" description="Cadherin-like beta-sandwich-like" evidence="2">
    <location>
        <begin position="169"/>
        <end position="238"/>
    </location>
</feature>
<dbReference type="OrthoDB" id="2020989at2"/>
<name>A0A1I6LUM4_9FIRM</name>
<dbReference type="RefSeq" id="WP_092564073.1">
    <property type="nucleotide sequence ID" value="NZ_FOYZ01000021.1"/>
</dbReference>